<protein>
    <submittedName>
        <fullName evidence="1">Uncharacterized protein</fullName>
    </submittedName>
</protein>
<name>A0A9X2BR14_9FLAO</name>
<gene>
    <name evidence="1" type="ORF">MW871_14070</name>
</gene>
<organism evidence="1 2">
    <name type="scientific">Flavobacterium pygoscelis</name>
    <dbReference type="NCBI Taxonomy" id="2893176"/>
    <lineage>
        <taxon>Bacteria</taxon>
        <taxon>Pseudomonadati</taxon>
        <taxon>Bacteroidota</taxon>
        <taxon>Flavobacteriia</taxon>
        <taxon>Flavobacteriales</taxon>
        <taxon>Flavobacteriaceae</taxon>
        <taxon>Flavobacterium</taxon>
    </lineage>
</organism>
<evidence type="ECO:0000313" key="2">
    <source>
        <dbReference type="Proteomes" id="UP001139260"/>
    </source>
</evidence>
<dbReference type="EMBL" id="JALNUB010000010">
    <property type="protein sequence ID" value="MCK8143021.1"/>
    <property type="molecule type" value="Genomic_DNA"/>
</dbReference>
<evidence type="ECO:0000313" key="1">
    <source>
        <dbReference type="EMBL" id="MCK8143021.1"/>
    </source>
</evidence>
<accession>A0A9X2BR14</accession>
<dbReference type="AlphaFoldDB" id="A0A9X2BR14"/>
<reference evidence="1" key="1">
    <citation type="submission" date="2022-04" db="EMBL/GenBank/DDBJ databases">
        <title>Flavobacterium pygoscelis sp. nov. isolated from Chinstrap chick (Pygoscelis antarcticus).</title>
        <authorList>
            <person name="Irgang R."/>
            <person name="Poblete-Morales M."/>
            <person name="Avendano-Herrera R."/>
        </authorList>
    </citation>
    <scope>NUCLEOTIDE SEQUENCE</scope>
    <source>
        <strain evidence="1">I-SCBP12n</strain>
    </source>
</reference>
<dbReference type="Proteomes" id="UP001139260">
    <property type="component" value="Unassembled WGS sequence"/>
</dbReference>
<dbReference type="RefSeq" id="WP_248429097.1">
    <property type="nucleotide sequence ID" value="NZ_JALNUB010000010.1"/>
</dbReference>
<comment type="caution">
    <text evidence="1">The sequence shown here is derived from an EMBL/GenBank/DDBJ whole genome shotgun (WGS) entry which is preliminary data.</text>
</comment>
<sequence length="95" mass="10595">MPHERIRAVAGDPLTSAITYDIKYIDAKYLPDSPFSSNQTEIVNEVKNNGVANCKTTIKPIVSVNDIELIPANENFHIKSVQKLTIDNLMNLVIQ</sequence>
<proteinExistence type="predicted"/>
<keyword evidence="2" id="KW-1185">Reference proteome</keyword>